<evidence type="ECO:0000313" key="2">
    <source>
        <dbReference type="EMBL" id="CAG6731174.1"/>
    </source>
</evidence>
<organism evidence="2">
    <name type="scientific">Cacopsylla melanoneura</name>
    <dbReference type="NCBI Taxonomy" id="428564"/>
    <lineage>
        <taxon>Eukaryota</taxon>
        <taxon>Metazoa</taxon>
        <taxon>Ecdysozoa</taxon>
        <taxon>Arthropoda</taxon>
        <taxon>Hexapoda</taxon>
        <taxon>Insecta</taxon>
        <taxon>Pterygota</taxon>
        <taxon>Neoptera</taxon>
        <taxon>Paraneoptera</taxon>
        <taxon>Hemiptera</taxon>
        <taxon>Sternorrhyncha</taxon>
        <taxon>Psylloidea</taxon>
        <taxon>Psyllidae</taxon>
        <taxon>Psyllinae</taxon>
        <taxon>Cacopsylla</taxon>
    </lineage>
</organism>
<evidence type="ECO:0000256" key="1">
    <source>
        <dbReference type="SAM" id="Phobius"/>
    </source>
</evidence>
<protein>
    <submittedName>
        <fullName evidence="2">Uncharacterized protein</fullName>
    </submittedName>
</protein>
<keyword evidence="1" id="KW-0472">Membrane</keyword>
<reference evidence="2" key="1">
    <citation type="submission" date="2021-05" db="EMBL/GenBank/DDBJ databases">
        <authorList>
            <person name="Alioto T."/>
            <person name="Alioto T."/>
            <person name="Gomez Garrido J."/>
        </authorList>
    </citation>
    <scope>NUCLEOTIDE SEQUENCE</scope>
</reference>
<dbReference type="AlphaFoldDB" id="A0A8D9DX44"/>
<dbReference type="EMBL" id="HBUF01383401">
    <property type="protein sequence ID" value="CAG6731174.1"/>
    <property type="molecule type" value="Transcribed_RNA"/>
</dbReference>
<proteinExistence type="predicted"/>
<accession>A0A8D9DX44</accession>
<feature type="transmembrane region" description="Helical" evidence="1">
    <location>
        <begin position="95"/>
        <end position="117"/>
    </location>
</feature>
<sequence length="124" mass="14228">MYNISRIHKKLFMRCMNKITMYVISDLEGQNAASVVDIKSRLTSCSLNSKVRIPLLIASQSPKDYVYLVSSNKNESFRLSLGDWVKYGIYFQNSFLITSLCLIKIITIVFLICNTPFPLNDSHH</sequence>
<keyword evidence="1" id="KW-1133">Transmembrane helix</keyword>
<name>A0A8D9DX44_9HEMI</name>
<keyword evidence="1" id="KW-0812">Transmembrane</keyword>